<gene>
    <name evidence="8" type="ORF">GQ55_1G032900</name>
</gene>
<dbReference type="GO" id="GO:0017056">
    <property type="term" value="F:structural constituent of nuclear pore"/>
    <property type="evidence" value="ECO:0007669"/>
    <property type="project" value="TreeGrafter"/>
</dbReference>
<sequence length="1579" mass="177894">MLRFNISENIYPTFFQLNVEWVIFSWILVSFKDTWLNHSWVCIEPRSNQSPHRRPKPTLSKTLLPAAAAGADGDGEAAMAAPATRRIVGAEVPIPSSDKLRWIDLTVPSSSAPASPADPFVCVPPRAASGCHIIPSGDSQYYLSWRIHEEHQNVLEVIELGASKEFPSSGLRLVFQEALCPFAFLCEREGRRQGELVYLLYVLTVSGVALLCHLRSPSSYLSGSVLHQDDIVEFSLQTHAQSAKVTAVTAKPGCLVIGRQDGSICSYSLGKLAPNTPGFLNELRDDAGIGRLWTLISRTKTVGPVQDIVATIVNERDLLFVLHLDGHLRIWDNHTKLLNYNVHSNDIEGHPSRLWVGEADDDKELIPLAVLHQNTVVQDCDHVAVYGFSFSAGEKFPFSPEPSISTIPLLEGKLVDLKIGMNKLWILKEFGSMLYEILQYDIETKKICSYVLQEDAISEQLFQSSDNALDDLVWTADSMFSSLKEHAFNFISSMFLRRLLQPGVNHCSALRETLLEHKRFLSDSEFQSLTANGLRKEILSIIEQEGSSQTASATAYHWKKFCARYLHNWCCNNRPYGLLLDTNNEVFGLIRKGSFSLFRCLEGVEMLIYGSSDELRNIDDLRMNLLDDTSNFELLNEVLRFMGHIHHLLGRSSTAIYYESLISSVISSDEIASQIVKILETGFSPQSSSSLITLLGTDAYVERRQAAHKSQRKFSVEMLLSFHKLQSRSTSWSVVFDVIEKFMKCLNTNINVQDYESKRVCNVNSMLLVQATSQVARTMFECAFDLFLFMSYLVGVGGQVALLQSDVARIKLKLFPMIQDILGQWIVLHFIGISPTSPPTIEDFSYQLSSLQLGKVDELSLHRKLGCSDFTLACLLDFPKSPEGDVMSPCFPSPAEVINLVRRFSSLILCGRNFECVQTFLGSTINLSAILIRHGQYEAAQNLLGILETYLNNEKVSRAGPDADTACSAYLHLNGFCLLMLAHDEANTVLRESKVHDAIRCLFRAASGHEAPKALQNFSLETGFQVSGECRSISLWRLHYYEWAMQIFEQHSMSEGACQFALAALEQVDDIFDLDNGTEAESLPETAAMIKGRLWANVFKYSLDMKHFRDAYCAIISNPDDDSKYICLRRFIIVLCELGETKVLCNREIPFTSLVEKVEQELFWKAERSDLSSRPNIYKVLYSFEAYRNNWRKAAAYMYRYFVRLNREGNAGGSRQLPHVLQERLHALSAAINALQLVDPSFAWLDSVCEADDQISPSKRPRNLLMENSAFGTDSELSRLQFCVDVEILEKEYTLTKAQYMLSTVKSTFNFSESQSIESLVDILIDEKLYDLAFTIVLKFWKESGMKRELERVFSAIAQQCCPNRSDKSGGNLTDSRQLLLLPSSEDDAWDDNAKSIAVTQQLQGSCHWETLELFMEKYNDLHPRLPVIVAETLLYTDPKIELPLWLVQMFKTSKAGSRISWGMSGKEADPAALFRLYINYGRHAEATNLLLEYLESFASSRPADVLHRKKVSAAWFPYTAFERLWCQLGEMQHAGHSVDQCDRLKKLLHGALMSHLQQVVVDSEDVLSSVGVGQGMEA</sequence>
<feature type="domain" description="Nucleoporin Nup120/160 beta-propeller" evidence="4">
    <location>
        <begin position="143"/>
        <end position="605"/>
    </location>
</feature>
<accession>A0A2T7F1S2</accession>
<feature type="domain" description="NUP160 helical" evidence="5">
    <location>
        <begin position="623"/>
        <end position="814"/>
    </location>
</feature>
<dbReference type="InterPro" id="IPR059141">
    <property type="entry name" value="Beta-prop_Nup120_160"/>
</dbReference>
<evidence type="ECO:0000256" key="2">
    <source>
        <dbReference type="ARBA" id="ARBA00022448"/>
    </source>
</evidence>
<name>A0A2T7F1S2_9POAL</name>
<evidence type="ECO:0000256" key="1">
    <source>
        <dbReference type="ARBA" id="ARBA00004123"/>
    </source>
</evidence>
<feature type="domain" description="NUP160 middle TPR" evidence="7">
    <location>
        <begin position="986"/>
        <end position="1237"/>
    </location>
</feature>
<evidence type="ECO:0000259" key="7">
    <source>
        <dbReference type="Pfam" id="PF23354"/>
    </source>
</evidence>
<dbReference type="PANTHER" id="PTHR21286:SF0">
    <property type="entry name" value="NUCLEAR PORE COMPLEX PROTEIN NUP160"/>
    <property type="match status" value="1"/>
</dbReference>
<dbReference type="STRING" id="1504633.A0A2T7F1S2"/>
<dbReference type="Pfam" id="PF23354">
    <property type="entry name" value="TPR_NUP160_120_M"/>
    <property type="match status" value="1"/>
</dbReference>
<keyword evidence="9" id="KW-1185">Reference proteome</keyword>
<dbReference type="OrthoDB" id="67716at2759"/>
<evidence type="ECO:0000259" key="5">
    <source>
        <dbReference type="Pfam" id="PF17238"/>
    </source>
</evidence>
<reference evidence="8 9" key="1">
    <citation type="submission" date="2018-04" db="EMBL/GenBank/DDBJ databases">
        <title>WGS assembly of Panicum hallii var. hallii HAL2.</title>
        <authorList>
            <person name="Lovell J."/>
            <person name="Jenkins J."/>
            <person name="Lowry D."/>
            <person name="Mamidi S."/>
            <person name="Sreedasyam A."/>
            <person name="Weng X."/>
            <person name="Barry K."/>
            <person name="Bonette J."/>
            <person name="Campitelli B."/>
            <person name="Daum C."/>
            <person name="Gordon S."/>
            <person name="Gould B."/>
            <person name="Lipzen A."/>
            <person name="MacQueen A."/>
            <person name="Palacio-Mejia J."/>
            <person name="Plott C."/>
            <person name="Shakirov E."/>
            <person name="Shu S."/>
            <person name="Yoshinaga Y."/>
            <person name="Zane M."/>
            <person name="Rokhsar D."/>
            <person name="Grimwood J."/>
            <person name="Schmutz J."/>
            <person name="Juenger T."/>
        </authorList>
    </citation>
    <scope>NUCLEOTIDE SEQUENCE [LARGE SCALE GENOMIC DNA]</scope>
    <source>
        <strain evidence="9">cv. HAL2</strain>
    </source>
</reference>
<proteinExistence type="predicted"/>
<dbReference type="Pfam" id="PF17238">
    <property type="entry name" value="NUP160_helical_2"/>
    <property type="match status" value="1"/>
</dbReference>
<dbReference type="InterPro" id="IPR036322">
    <property type="entry name" value="WD40_repeat_dom_sf"/>
</dbReference>
<evidence type="ECO:0000256" key="3">
    <source>
        <dbReference type="ARBA" id="ARBA00023242"/>
    </source>
</evidence>
<keyword evidence="2" id="KW-0813">Transport</keyword>
<dbReference type="Pfam" id="PF23347">
    <property type="entry name" value="TPR_Nup160_C"/>
    <property type="match status" value="1"/>
</dbReference>
<protein>
    <submittedName>
        <fullName evidence="8">Uncharacterized protein</fullName>
    </submittedName>
</protein>
<evidence type="ECO:0000313" key="8">
    <source>
        <dbReference type="EMBL" id="PUZ74031.1"/>
    </source>
</evidence>
<evidence type="ECO:0000313" key="9">
    <source>
        <dbReference type="Proteomes" id="UP000244336"/>
    </source>
</evidence>
<evidence type="ECO:0000259" key="4">
    <source>
        <dbReference type="Pfam" id="PF11715"/>
    </source>
</evidence>
<feature type="domain" description="NUP160 C-terminal TPR" evidence="6">
    <location>
        <begin position="1287"/>
        <end position="1568"/>
    </location>
</feature>
<dbReference type="InterPro" id="IPR021717">
    <property type="entry name" value="Nucleoporin_Nup160"/>
</dbReference>
<dbReference type="GO" id="GO:0005643">
    <property type="term" value="C:nuclear pore"/>
    <property type="evidence" value="ECO:0007669"/>
    <property type="project" value="UniProtKB-ARBA"/>
</dbReference>
<dbReference type="EMBL" id="CM009749">
    <property type="protein sequence ID" value="PUZ74031.1"/>
    <property type="molecule type" value="Genomic_DNA"/>
</dbReference>
<keyword evidence="3" id="KW-0539">Nucleus</keyword>
<dbReference type="PANTHER" id="PTHR21286">
    <property type="entry name" value="NUCLEAR PORE COMPLEX PROTEIN NUP160"/>
    <property type="match status" value="1"/>
</dbReference>
<dbReference type="InterPro" id="IPR056536">
    <property type="entry name" value="TPR_NUP160_C"/>
</dbReference>
<dbReference type="Proteomes" id="UP000244336">
    <property type="component" value="Chromosome 1"/>
</dbReference>
<organism evidence="8 9">
    <name type="scientific">Panicum hallii var. hallii</name>
    <dbReference type="NCBI Taxonomy" id="1504633"/>
    <lineage>
        <taxon>Eukaryota</taxon>
        <taxon>Viridiplantae</taxon>
        <taxon>Streptophyta</taxon>
        <taxon>Embryophyta</taxon>
        <taxon>Tracheophyta</taxon>
        <taxon>Spermatophyta</taxon>
        <taxon>Magnoliopsida</taxon>
        <taxon>Liliopsida</taxon>
        <taxon>Poales</taxon>
        <taxon>Poaceae</taxon>
        <taxon>PACMAD clade</taxon>
        <taxon>Panicoideae</taxon>
        <taxon>Panicodae</taxon>
        <taxon>Paniceae</taxon>
        <taxon>Panicinae</taxon>
        <taxon>Panicum</taxon>
        <taxon>Panicum sect. Panicum</taxon>
    </lineage>
</organism>
<dbReference type="Gramene" id="PUZ74031">
    <property type="protein sequence ID" value="PUZ74031"/>
    <property type="gene ID" value="GQ55_1G032900"/>
</dbReference>
<dbReference type="SUPFAM" id="SSF50978">
    <property type="entry name" value="WD40 repeat-like"/>
    <property type="match status" value="1"/>
</dbReference>
<dbReference type="InterPro" id="IPR056535">
    <property type="entry name" value="TPR_NUP160_M"/>
</dbReference>
<dbReference type="Pfam" id="PF11715">
    <property type="entry name" value="Beta-prop_Nup120_160"/>
    <property type="match status" value="1"/>
</dbReference>
<dbReference type="InterPro" id="IPR035192">
    <property type="entry name" value="NUP160_hel_plant"/>
</dbReference>
<evidence type="ECO:0000259" key="6">
    <source>
        <dbReference type="Pfam" id="PF23347"/>
    </source>
</evidence>
<comment type="subcellular location">
    <subcellularLocation>
        <location evidence="1">Nucleus</location>
    </subcellularLocation>
</comment>